<evidence type="ECO:0000313" key="1">
    <source>
        <dbReference type="EMBL" id="TPV33456.1"/>
    </source>
</evidence>
<protein>
    <recommendedName>
        <fullName evidence="3">Tellurite resistance protein TerB</fullName>
    </recommendedName>
</protein>
<dbReference type="AlphaFoldDB" id="A0A506PHX8"/>
<keyword evidence="2" id="KW-1185">Reference proteome</keyword>
<dbReference type="SUPFAM" id="SSF158682">
    <property type="entry name" value="TerB-like"/>
    <property type="match status" value="1"/>
</dbReference>
<gene>
    <name evidence="1" type="ORF">FJ651_10245</name>
</gene>
<comment type="caution">
    <text evidence="1">The sequence shown here is derived from an EMBL/GenBank/DDBJ whole genome shotgun (WGS) entry which is preliminary data.</text>
</comment>
<dbReference type="RefSeq" id="WP_140990418.1">
    <property type="nucleotide sequence ID" value="NZ_VHIQ01000004.1"/>
</dbReference>
<dbReference type="EMBL" id="VHIQ01000004">
    <property type="protein sequence ID" value="TPV33456.1"/>
    <property type="molecule type" value="Genomic_DNA"/>
</dbReference>
<evidence type="ECO:0008006" key="3">
    <source>
        <dbReference type="Google" id="ProtNLM"/>
    </source>
</evidence>
<accession>A0A506PHX8</accession>
<sequence length="106" mass="12705">MNWSKEEFIAYILLFAANSDFKESNEEKNIIISKVDMKTFQKIYSEFEQDNDYQVIQKIEQGLEHHNFTASQIDDLLLEIKLLLNADHEYNILERNMMLFLKKILK</sequence>
<dbReference type="OrthoDB" id="9770030at2"/>
<organism evidence="1 2">
    <name type="scientific">Paucihalobacter ruber</name>
    <dbReference type="NCBI Taxonomy" id="2567861"/>
    <lineage>
        <taxon>Bacteria</taxon>
        <taxon>Pseudomonadati</taxon>
        <taxon>Bacteroidota</taxon>
        <taxon>Flavobacteriia</taxon>
        <taxon>Flavobacteriales</taxon>
        <taxon>Flavobacteriaceae</taxon>
        <taxon>Paucihalobacter</taxon>
    </lineage>
</organism>
<evidence type="ECO:0000313" key="2">
    <source>
        <dbReference type="Proteomes" id="UP000317332"/>
    </source>
</evidence>
<dbReference type="Proteomes" id="UP000317332">
    <property type="component" value="Unassembled WGS sequence"/>
</dbReference>
<name>A0A506PHX8_9FLAO</name>
<proteinExistence type="predicted"/>
<reference evidence="1 2" key="1">
    <citation type="submission" date="2019-06" db="EMBL/GenBank/DDBJ databases">
        <title>Flavobacteriaceae Paucihalobacterium erythroidium CWB-1, complete genome.</title>
        <authorList>
            <person name="Wu S."/>
        </authorList>
    </citation>
    <scope>NUCLEOTIDE SEQUENCE [LARGE SCALE GENOMIC DNA]</scope>
    <source>
        <strain evidence="1 2">CWB-1</strain>
    </source>
</reference>
<dbReference type="InterPro" id="IPR029024">
    <property type="entry name" value="TerB-like"/>
</dbReference>